<evidence type="ECO:0000256" key="1">
    <source>
        <dbReference type="ARBA" id="ARBA00023235"/>
    </source>
</evidence>
<dbReference type="InterPro" id="IPR051053">
    <property type="entry name" value="ECH/Chromodomain_protein"/>
</dbReference>
<gene>
    <name evidence="3" type="ORF">CCH79_00019578</name>
</gene>
<accession>A0A315UVR5</accession>
<evidence type="ECO:0000313" key="3">
    <source>
        <dbReference type="EMBL" id="PWA15698.1"/>
    </source>
</evidence>
<dbReference type="GO" id="GO:0005777">
    <property type="term" value="C:peroxisome"/>
    <property type="evidence" value="ECO:0007669"/>
    <property type="project" value="TreeGrafter"/>
</dbReference>
<dbReference type="PANTHER" id="PTHR43684:SF1">
    <property type="entry name" value="ENOYL-COA DELTA ISOMERASE 2"/>
    <property type="match status" value="1"/>
</dbReference>
<evidence type="ECO:0000256" key="2">
    <source>
        <dbReference type="SAM" id="MobiDB-lite"/>
    </source>
</evidence>
<dbReference type="GO" id="GO:0004165">
    <property type="term" value="F:delta(3)-delta(2)-enoyl-CoA isomerase activity"/>
    <property type="evidence" value="ECO:0007669"/>
    <property type="project" value="TreeGrafter"/>
</dbReference>
<keyword evidence="1" id="KW-0413">Isomerase</keyword>
<reference evidence="3 4" key="1">
    <citation type="journal article" date="2018" name="G3 (Bethesda)">
        <title>A High-Quality Reference Genome for the Invasive Mosquitofish Gambusia affinis Using a Chicago Library.</title>
        <authorList>
            <person name="Hoffberg S.L."/>
            <person name="Troendle N.J."/>
            <person name="Glenn T.C."/>
            <person name="Mahmud O."/>
            <person name="Louha S."/>
            <person name="Chalopin D."/>
            <person name="Bennetzen J.L."/>
            <person name="Mauricio R."/>
        </authorList>
    </citation>
    <scope>NUCLEOTIDE SEQUENCE [LARGE SCALE GENOMIC DNA]</scope>
    <source>
        <strain evidence="3">NE01/NJP1002.9</strain>
        <tissue evidence="3">Muscle</tissue>
    </source>
</reference>
<sequence length="345" mass="38335">MVTAGLHLDQNILLVLLIRFHEYWIHLALSLALSKQLVRSVEKDRLYAVNDAEVERLMERWTSEECFNAVMSFFQAKAKLLDLTSENLIELKHPEVLSRTLGFSSELRDQLLLEVLIRNRRSVNSSAPLGSQTPVQFWSSSVWVLVQLQLSFILTAGPPGSGEDEGSAAADGSDGAGCSSTQSRKYDQIWLNESLIGDQLRSIGRPPPLTSPLPHGDLSGSLWGRGQRSGWMWTEVLSDWLTGTALSARSSKSESNRIGTKHIQSCDLRSVLLQVYKSSRTRKYSYPGRWFPSRLEEADGQEASSLKHLKIKGLTFTTRWSKSKGGGSAELLDSSRTCCCETSGD</sequence>
<organism evidence="3 4">
    <name type="scientific">Gambusia affinis</name>
    <name type="common">Western mosquitofish</name>
    <name type="synonym">Heterandria affinis</name>
    <dbReference type="NCBI Taxonomy" id="33528"/>
    <lineage>
        <taxon>Eukaryota</taxon>
        <taxon>Metazoa</taxon>
        <taxon>Chordata</taxon>
        <taxon>Craniata</taxon>
        <taxon>Vertebrata</taxon>
        <taxon>Euteleostomi</taxon>
        <taxon>Actinopterygii</taxon>
        <taxon>Neopterygii</taxon>
        <taxon>Teleostei</taxon>
        <taxon>Neoteleostei</taxon>
        <taxon>Acanthomorphata</taxon>
        <taxon>Ovalentaria</taxon>
        <taxon>Atherinomorphae</taxon>
        <taxon>Cyprinodontiformes</taxon>
        <taxon>Poeciliidae</taxon>
        <taxon>Poeciliinae</taxon>
        <taxon>Gambusia</taxon>
    </lineage>
</organism>
<dbReference type="Gene3D" id="1.10.12.10">
    <property type="entry name" value="Lyase 2-enoyl-coa Hydratase, Chain A, domain 2"/>
    <property type="match status" value="1"/>
</dbReference>
<feature type="region of interest" description="Disordered" evidence="2">
    <location>
        <begin position="161"/>
        <end position="181"/>
    </location>
</feature>
<proteinExistence type="predicted"/>
<keyword evidence="4" id="KW-1185">Reference proteome</keyword>
<dbReference type="AlphaFoldDB" id="A0A315UVR5"/>
<dbReference type="EMBL" id="NHOQ01002580">
    <property type="protein sequence ID" value="PWA15698.1"/>
    <property type="molecule type" value="Genomic_DNA"/>
</dbReference>
<dbReference type="InterPro" id="IPR014748">
    <property type="entry name" value="Enoyl-CoA_hydra_C"/>
</dbReference>
<protein>
    <submittedName>
        <fullName evidence="3">Uncharacterized protein</fullName>
    </submittedName>
</protein>
<feature type="compositionally biased region" description="Low complexity" evidence="2">
    <location>
        <begin position="167"/>
        <end position="177"/>
    </location>
</feature>
<name>A0A315UVR5_GAMAF</name>
<dbReference type="Proteomes" id="UP000250572">
    <property type="component" value="Unassembled WGS sequence"/>
</dbReference>
<comment type="caution">
    <text evidence="3">The sequence shown here is derived from an EMBL/GenBank/DDBJ whole genome shotgun (WGS) entry which is preliminary data.</text>
</comment>
<dbReference type="GO" id="GO:0005739">
    <property type="term" value="C:mitochondrion"/>
    <property type="evidence" value="ECO:0007669"/>
    <property type="project" value="TreeGrafter"/>
</dbReference>
<evidence type="ECO:0000313" key="4">
    <source>
        <dbReference type="Proteomes" id="UP000250572"/>
    </source>
</evidence>
<dbReference type="PANTHER" id="PTHR43684">
    <property type="match status" value="1"/>
</dbReference>